<feature type="chain" id="PRO_5016443169" description="DinB family protein" evidence="1">
    <location>
        <begin position="19"/>
        <end position="195"/>
    </location>
</feature>
<proteinExistence type="predicted"/>
<dbReference type="KEGG" id="spon:HME9304_01299"/>
<reference evidence="2 3" key="1">
    <citation type="submission" date="2018-06" db="EMBL/GenBank/DDBJ databases">
        <title>Spongiibacterium sp. HME9304 Genome sequencing and assembly.</title>
        <authorList>
            <person name="Kang H."/>
            <person name="Kim H."/>
            <person name="Joh K."/>
        </authorList>
    </citation>
    <scope>NUCLEOTIDE SEQUENCE [LARGE SCALE GENOMIC DNA]</scope>
    <source>
        <strain evidence="2 3">HME9304</strain>
    </source>
</reference>
<dbReference type="Proteomes" id="UP000248536">
    <property type="component" value="Chromosome"/>
</dbReference>
<dbReference type="Gene3D" id="1.20.120.450">
    <property type="entry name" value="dinb family like domain"/>
    <property type="match status" value="1"/>
</dbReference>
<accession>A0A2Z4LRF4</accession>
<dbReference type="EMBL" id="CP030104">
    <property type="protein sequence ID" value="AWX44299.1"/>
    <property type="molecule type" value="Genomic_DNA"/>
</dbReference>
<keyword evidence="3" id="KW-1185">Reference proteome</keyword>
<keyword evidence="1" id="KW-0732">Signal</keyword>
<evidence type="ECO:0008006" key="4">
    <source>
        <dbReference type="Google" id="ProtNLM"/>
    </source>
</evidence>
<sequence>MTKLFLYPLLLITFCIQAQDMKLPYDEIPEYPEDYGPGNIMTRMIDGLGFRYYWATEGLTEKDLDYRPSKEGRSIMETIQHIYGMSEMILNAPESKPNIRPKDFTIYSYGELRKMTLENLKGASTLVSGKQSEDFEDFEVIFQRGDKKTPFPYWNLINGMLSDCIYHTGQITLMRRISGNPINPNISIFTGTVRK</sequence>
<dbReference type="OrthoDB" id="837585at2"/>
<dbReference type="AlphaFoldDB" id="A0A2Z4LRF4"/>
<feature type="signal peptide" evidence="1">
    <location>
        <begin position="1"/>
        <end position="18"/>
    </location>
</feature>
<organism evidence="2 3">
    <name type="scientific">Flagellimonas maritima</name>
    <dbReference type="NCBI Taxonomy" id="1383885"/>
    <lineage>
        <taxon>Bacteria</taxon>
        <taxon>Pseudomonadati</taxon>
        <taxon>Bacteroidota</taxon>
        <taxon>Flavobacteriia</taxon>
        <taxon>Flavobacteriales</taxon>
        <taxon>Flavobacteriaceae</taxon>
        <taxon>Flagellimonas</taxon>
    </lineage>
</organism>
<dbReference type="SUPFAM" id="SSF109854">
    <property type="entry name" value="DinB/YfiT-like putative metalloenzymes"/>
    <property type="match status" value="1"/>
</dbReference>
<evidence type="ECO:0000256" key="1">
    <source>
        <dbReference type="SAM" id="SignalP"/>
    </source>
</evidence>
<evidence type="ECO:0000313" key="2">
    <source>
        <dbReference type="EMBL" id="AWX44299.1"/>
    </source>
</evidence>
<evidence type="ECO:0000313" key="3">
    <source>
        <dbReference type="Proteomes" id="UP000248536"/>
    </source>
</evidence>
<gene>
    <name evidence="2" type="ORF">HME9304_01299</name>
</gene>
<name>A0A2Z4LRF4_9FLAO</name>
<protein>
    <recommendedName>
        <fullName evidence="4">DinB family protein</fullName>
    </recommendedName>
</protein>
<dbReference type="InterPro" id="IPR034660">
    <property type="entry name" value="DinB/YfiT-like"/>
</dbReference>